<dbReference type="GO" id="GO:0006538">
    <property type="term" value="P:L-glutamate catabolic process"/>
    <property type="evidence" value="ECO:0007669"/>
    <property type="project" value="TreeGrafter"/>
</dbReference>
<comment type="caution">
    <text evidence="3">The sequence shown here is derived from an EMBL/GenBank/DDBJ whole genome shotgun (WGS) entry which is preliminary data.</text>
</comment>
<feature type="region of interest" description="Disordered" evidence="2">
    <location>
        <begin position="581"/>
        <end position="617"/>
    </location>
</feature>
<sequence length="1377" mass="154050">MCLHPLLAGLQTPRKWELWLNQSLKIYDVALNSISSLSLLPPPDHHHRPGSFSKAAYQLLHDETNLDGNPLLNLASFVHTWMPEEAKLIMEKQESGRPRRVPPPPRSSSLHLHVYDLLSFRLSLLRIPYLSARDLVADLWKVPKESEAIGTSTAGSSEAEMLGGLALKEALAGSPEGGGERPLSPQHCALHRHFEDVKLMSNLRLVYAGLGWILCKDESMLHKDLIFELHVQLLISFPASSLLNLIRPGFDGYRRITIKDLLNAGTFSCALEAPYSTVFSNIHKPSEKGCAQLQGPNTIDTDEDDPELYERTLPLTVAQLFHGPRISAVSAKPHGKPRASLASDSTVPRTSLAARRGGASSTSRLHPTATEIPPQLQPGAAPSGRGGLSGGSRLAAGISLRGRGTAPVPTYHRPRASPMVIAPSDPTDVAESAPVIPPAAENLIPPCNMTDFDLRVPPPTFPEAHGRPTAPVIPEPMPSITARDHLHPQWYIRCVMYMVAFLHTKHHVTFRAASLILICLTFIFSALAGDFTGAFATPRTLKTVFAKFDIKDNFGVHPVCFHCHFIFKPDTEPETFCPDCDEEVLSGPDQNESNSWENADAESDKHGSDPPGSKKRKPYMVAPIQLLSTALREFFKRPGMVSAVESWKSRPRVDGELHSMQDADVWSSMKDAEGRQFFFGPHCEKEILVGVSHSLDWFKRSKGSFAPNQSSGAMSFSIQNLPNSLKYRAENCILSAMTGQKEPTAEQLQRYLKIIVDDLLMLYEEGIVIETPEYPDGDCWQIWMCFNLTAEPGKRLRVALVAIIADHPAMCKLCRFADHSHKAMPCTKCKVSRDEFFTDKSLRNEFPPRTGEEHRRLCYQYNALSSLEEKEDFFATHGVAKTQWFDRWIETGALRGNTPQTARELNIVHDFLESFESPLWAGCLPLRVGEAAGGSLTADEYKFATTGPWAVVIPLVWERFLAEATADFKRAEKNYPAALAEYKKKLASWEAAEKAGNTKTRRPREPKAPFQRMQEGEDENFLRFATALKILVGSSITRKGLNRAKQLLEEYLLGFSELYGMDEMKPNHHWAVHVPDQALDFGPIYGFWAFLPERLNKILKNLNTNNWGGGLLEVSMMREFHRMAQLDGMLNRILDETSGENLPLELRLEHQFIQRLFRPLEDREAFGTIQDAATHEHTSSRVVPGSIADKAERIENDVMRVGLVNYYHLNGHNISLASLDSFAETYNYAFLDGRRITPTTCSRRGSGSALIQIRYKGEQYSGEIHTILQHKQRGIPKSEPVPLAFILWMIPGDTPLDNGSFMWNNFLELGVETWLYKKYAPTNDPNYPPQVLPLADIKSQISRGKIGFTIPPLWITTTMDRFPTSFTEYGDDATADD</sequence>
<proteinExistence type="inferred from homology"/>
<keyword evidence="4" id="KW-1185">Reference proteome</keyword>
<protein>
    <recommendedName>
        <fullName evidence="5">Transposase</fullName>
    </recommendedName>
</protein>
<dbReference type="PANTHER" id="PTHR43321:SF3">
    <property type="entry name" value="GLUTAMATE DECARBOXYLASE"/>
    <property type="match status" value="1"/>
</dbReference>
<dbReference type="InterPro" id="IPR010107">
    <property type="entry name" value="Glutamate_decarboxylase"/>
</dbReference>
<dbReference type="Gene3D" id="4.10.280.50">
    <property type="match status" value="1"/>
</dbReference>
<evidence type="ECO:0000313" key="3">
    <source>
        <dbReference type="EMBL" id="KAJ7300682.1"/>
    </source>
</evidence>
<comment type="similarity">
    <text evidence="1">Belongs to the group II decarboxylase family.</text>
</comment>
<evidence type="ECO:0000313" key="4">
    <source>
        <dbReference type="Proteomes" id="UP001218218"/>
    </source>
</evidence>
<feature type="region of interest" description="Disordered" evidence="2">
    <location>
        <begin position="993"/>
        <end position="1012"/>
    </location>
</feature>
<evidence type="ECO:0008006" key="5">
    <source>
        <dbReference type="Google" id="ProtNLM"/>
    </source>
</evidence>
<dbReference type="GO" id="GO:0005829">
    <property type="term" value="C:cytosol"/>
    <property type="evidence" value="ECO:0007669"/>
    <property type="project" value="TreeGrafter"/>
</dbReference>
<dbReference type="PANTHER" id="PTHR43321">
    <property type="entry name" value="GLUTAMATE DECARBOXYLASE"/>
    <property type="match status" value="1"/>
</dbReference>
<dbReference type="SUPFAM" id="SSF53383">
    <property type="entry name" value="PLP-dependent transferases"/>
    <property type="match status" value="1"/>
</dbReference>
<evidence type="ECO:0000256" key="2">
    <source>
        <dbReference type="SAM" id="MobiDB-lite"/>
    </source>
</evidence>
<organism evidence="3 4">
    <name type="scientific">Mycena albidolilacea</name>
    <dbReference type="NCBI Taxonomy" id="1033008"/>
    <lineage>
        <taxon>Eukaryota</taxon>
        <taxon>Fungi</taxon>
        <taxon>Dikarya</taxon>
        <taxon>Basidiomycota</taxon>
        <taxon>Agaricomycotina</taxon>
        <taxon>Agaricomycetes</taxon>
        <taxon>Agaricomycetidae</taxon>
        <taxon>Agaricales</taxon>
        <taxon>Marasmiineae</taxon>
        <taxon>Mycenaceae</taxon>
        <taxon>Mycena</taxon>
    </lineage>
</organism>
<dbReference type="EMBL" id="JARIHO010000156">
    <property type="protein sequence ID" value="KAJ7300682.1"/>
    <property type="molecule type" value="Genomic_DNA"/>
</dbReference>
<accession>A0AAD6YXF9</accession>
<evidence type="ECO:0000256" key="1">
    <source>
        <dbReference type="ARBA" id="ARBA00009533"/>
    </source>
</evidence>
<dbReference type="Proteomes" id="UP001218218">
    <property type="component" value="Unassembled WGS sequence"/>
</dbReference>
<dbReference type="GO" id="GO:0004351">
    <property type="term" value="F:glutamate decarboxylase activity"/>
    <property type="evidence" value="ECO:0007669"/>
    <property type="project" value="InterPro"/>
</dbReference>
<dbReference type="GO" id="GO:0030170">
    <property type="term" value="F:pyridoxal phosphate binding"/>
    <property type="evidence" value="ECO:0007669"/>
    <property type="project" value="InterPro"/>
</dbReference>
<feature type="compositionally biased region" description="Polar residues" evidence="2">
    <location>
        <begin position="588"/>
        <end position="597"/>
    </location>
</feature>
<gene>
    <name evidence="3" type="ORF">DFH08DRAFT_828232</name>
</gene>
<reference evidence="3" key="1">
    <citation type="submission" date="2023-03" db="EMBL/GenBank/DDBJ databases">
        <title>Massive genome expansion in bonnet fungi (Mycena s.s.) driven by repeated elements and novel gene families across ecological guilds.</title>
        <authorList>
            <consortium name="Lawrence Berkeley National Laboratory"/>
            <person name="Harder C.B."/>
            <person name="Miyauchi S."/>
            <person name="Viragh M."/>
            <person name="Kuo A."/>
            <person name="Thoen E."/>
            <person name="Andreopoulos B."/>
            <person name="Lu D."/>
            <person name="Skrede I."/>
            <person name="Drula E."/>
            <person name="Henrissat B."/>
            <person name="Morin E."/>
            <person name="Kohler A."/>
            <person name="Barry K."/>
            <person name="LaButti K."/>
            <person name="Morin E."/>
            <person name="Salamov A."/>
            <person name="Lipzen A."/>
            <person name="Mereny Z."/>
            <person name="Hegedus B."/>
            <person name="Baldrian P."/>
            <person name="Stursova M."/>
            <person name="Weitz H."/>
            <person name="Taylor A."/>
            <person name="Grigoriev I.V."/>
            <person name="Nagy L.G."/>
            <person name="Martin F."/>
            <person name="Kauserud H."/>
        </authorList>
    </citation>
    <scope>NUCLEOTIDE SEQUENCE</scope>
    <source>
        <strain evidence="3">CBHHK002</strain>
    </source>
</reference>
<feature type="region of interest" description="Disordered" evidence="2">
    <location>
        <begin position="328"/>
        <end position="395"/>
    </location>
</feature>
<name>A0AAD6YXF9_9AGAR</name>
<dbReference type="InterPro" id="IPR015424">
    <property type="entry name" value="PyrdxlP-dep_Trfase"/>
</dbReference>